<accession>M1WY96</accession>
<gene>
    <name evidence="2" type="ORF">RINTHH_5770</name>
</gene>
<reference evidence="3" key="2">
    <citation type="submission" date="2016-01" db="EMBL/GenBank/DDBJ databases">
        <title>Diatom-associated endosymboitic cyanobacterium lacks core nitrogen metabolism enzymes.</title>
        <authorList>
            <person name="Hilton J.A."/>
            <person name="Foster R.A."/>
            <person name="Tripp H.J."/>
            <person name="Carter B.J."/>
            <person name="Zehr J.P."/>
            <person name="Villareal T.A."/>
        </authorList>
    </citation>
    <scope>NUCLEOTIDE SEQUENCE [LARGE SCALE GENOMIC DNA]</scope>
    <source>
        <strain evidence="3">HH01</strain>
    </source>
</reference>
<dbReference type="RefSeq" id="WP_008232533.1">
    <property type="nucleotide sequence ID" value="NZ_CAIY01000027.1"/>
</dbReference>
<protein>
    <submittedName>
        <fullName evidence="2">Uncharacterized protein</fullName>
    </submittedName>
</protein>
<proteinExistence type="predicted"/>
<evidence type="ECO:0000313" key="2">
    <source>
        <dbReference type="EMBL" id="CCH66732.1"/>
    </source>
</evidence>
<comment type="caution">
    <text evidence="2">The sequence shown here is derived from an EMBL/GenBank/DDBJ whole genome shotgun (WGS) entry which is preliminary data.</text>
</comment>
<evidence type="ECO:0000256" key="1">
    <source>
        <dbReference type="SAM" id="Phobius"/>
    </source>
</evidence>
<dbReference type="Proteomes" id="UP000053051">
    <property type="component" value="Unassembled WGS sequence"/>
</dbReference>
<keyword evidence="1" id="KW-0812">Transmembrane</keyword>
<dbReference type="AlphaFoldDB" id="M1WY96"/>
<keyword evidence="1" id="KW-1133">Transmembrane helix</keyword>
<evidence type="ECO:0000313" key="3">
    <source>
        <dbReference type="Proteomes" id="UP000053051"/>
    </source>
</evidence>
<name>M1WY96_9NOST</name>
<sequence>MTTYLFFDEALRIFVNAFLISVLILIVVSAIGLAIVGSIEKNNIYPASPKHFR</sequence>
<feature type="transmembrane region" description="Helical" evidence="1">
    <location>
        <begin position="13"/>
        <end position="36"/>
    </location>
</feature>
<keyword evidence="1" id="KW-0472">Membrane</keyword>
<reference evidence="2 3" key="1">
    <citation type="submission" date="2012-05" db="EMBL/GenBank/DDBJ databases">
        <authorList>
            <person name="Hilton J."/>
        </authorList>
    </citation>
    <scope>NUCLEOTIDE SEQUENCE [LARGE SCALE GENOMIC DNA]</scope>
    <source>
        <strain evidence="2 3">HH01</strain>
    </source>
</reference>
<organism evidence="2 3">
    <name type="scientific">Richelia intracellularis HH01</name>
    <dbReference type="NCBI Taxonomy" id="1165094"/>
    <lineage>
        <taxon>Bacteria</taxon>
        <taxon>Bacillati</taxon>
        <taxon>Cyanobacteriota</taxon>
        <taxon>Cyanophyceae</taxon>
        <taxon>Nostocales</taxon>
        <taxon>Nostocaceae</taxon>
        <taxon>Richelia</taxon>
    </lineage>
</organism>
<keyword evidence="3" id="KW-1185">Reference proteome</keyword>
<dbReference type="EMBL" id="CAIY01000027">
    <property type="protein sequence ID" value="CCH66732.1"/>
    <property type="molecule type" value="Genomic_DNA"/>
</dbReference>